<comment type="caution">
    <text evidence="4">The sequence shown here is derived from an EMBL/GenBank/DDBJ whole genome shotgun (WGS) entry which is preliminary data.</text>
</comment>
<dbReference type="AlphaFoldDB" id="A0A7C8MDJ3"/>
<keyword evidence="2" id="KW-1133">Transmembrane helix</keyword>
<dbReference type="EMBL" id="JAADJZ010000001">
    <property type="protein sequence ID" value="KAF2877820.1"/>
    <property type="molecule type" value="Genomic_DNA"/>
</dbReference>
<dbReference type="InterPro" id="IPR056120">
    <property type="entry name" value="DUF7703"/>
</dbReference>
<feature type="region of interest" description="Disordered" evidence="1">
    <location>
        <begin position="259"/>
        <end position="290"/>
    </location>
</feature>
<accession>A0A7C8MDJ3</accession>
<evidence type="ECO:0000256" key="1">
    <source>
        <dbReference type="SAM" id="MobiDB-lite"/>
    </source>
</evidence>
<dbReference type="Pfam" id="PF24802">
    <property type="entry name" value="DUF7703"/>
    <property type="match status" value="1"/>
</dbReference>
<evidence type="ECO:0000313" key="4">
    <source>
        <dbReference type="EMBL" id="KAF2877820.1"/>
    </source>
</evidence>
<gene>
    <name evidence="4" type="ORF">BDV95DRAFT_588845</name>
</gene>
<feature type="transmembrane region" description="Helical" evidence="2">
    <location>
        <begin position="197"/>
        <end position="218"/>
    </location>
</feature>
<proteinExistence type="predicted"/>
<dbReference type="PANTHER" id="PTHR37013:SF3">
    <property type="entry name" value="INTEGRAL MEMBRANE PROTEIN (AFU_ORTHOLOGUE AFUA_1G05950)"/>
    <property type="match status" value="1"/>
</dbReference>
<feature type="compositionally biased region" description="Polar residues" evidence="1">
    <location>
        <begin position="280"/>
        <end position="290"/>
    </location>
</feature>
<organism evidence="4 5">
    <name type="scientific">Massariosphaeria phaeospora</name>
    <dbReference type="NCBI Taxonomy" id="100035"/>
    <lineage>
        <taxon>Eukaryota</taxon>
        <taxon>Fungi</taxon>
        <taxon>Dikarya</taxon>
        <taxon>Ascomycota</taxon>
        <taxon>Pezizomycotina</taxon>
        <taxon>Dothideomycetes</taxon>
        <taxon>Pleosporomycetidae</taxon>
        <taxon>Pleosporales</taxon>
        <taxon>Pleosporales incertae sedis</taxon>
        <taxon>Massariosphaeria</taxon>
    </lineage>
</organism>
<dbReference type="PANTHER" id="PTHR37013">
    <property type="entry name" value="INTEGRAL MEMBRANE PROTEIN (AFU_ORTHOLOGUE AFUA_1G05950)-RELATED"/>
    <property type="match status" value="1"/>
</dbReference>
<evidence type="ECO:0000256" key="2">
    <source>
        <dbReference type="SAM" id="Phobius"/>
    </source>
</evidence>
<feature type="transmembrane region" description="Helical" evidence="2">
    <location>
        <begin position="49"/>
        <end position="73"/>
    </location>
</feature>
<name>A0A7C8MDJ3_9PLEO</name>
<reference evidence="4 5" key="1">
    <citation type="submission" date="2020-01" db="EMBL/GenBank/DDBJ databases">
        <authorList>
            <consortium name="DOE Joint Genome Institute"/>
            <person name="Haridas S."/>
            <person name="Albert R."/>
            <person name="Binder M."/>
            <person name="Bloem J."/>
            <person name="Labutti K."/>
            <person name="Salamov A."/>
            <person name="Andreopoulos B."/>
            <person name="Baker S.E."/>
            <person name="Barry K."/>
            <person name="Bills G."/>
            <person name="Bluhm B.H."/>
            <person name="Cannon C."/>
            <person name="Castanera R."/>
            <person name="Culley D.E."/>
            <person name="Daum C."/>
            <person name="Ezra D."/>
            <person name="Gonzalez J.B."/>
            <person name="Henrissat B."/>
            <person name="Kuo A."/>
            <person name="Liang C."/>
            <person name="Lipzen A."/>
            <person name="Lutzoni F."/>
            <person name="Magnuson J."/>
            <person name="Mondo S."/>
            <person name="Nolan M."/>
            <person name="Ohm R."/>
            <person name="Pangilinan J."/>
            <person name="Park H.-J.H."/>
            <person name="Ramirez L."/>
            <person name="Alfaro M."/>
            <person name="Sun H."/>
            <person name="Tritt A."/>
            <person name="Yoshinaga Y."/>
            <person name="Zwiers L.-H.L."/>
            <person name="Turgeon B.G."/>
            <person name="Goodwin S.B."/>
            <person name="Spatafora J.W."/>
            <person name="Crous P.W."/>
            <person name="Grigoriev I.V."/>
        </authorList>
    </citation>
    <scope>NUCLEOTIDE SEQUENCE [LARGE SCALE GENOMIC DNA]</scope>
    <source>
        <strain evidence="4 5">CBS 611.86</strain>
    </source>
</reference>
<dbReference type="OrthoDB" id="405906at2759"/>
<feature type="domain" description="DUF7703" evidence="3">
    <location>
        <begin position="13"/>
        <end position="252"/>
    </location>
</feature>
<feature type="compositionally biased region" description="Polar residues" evidence="1">
    <location>
        <begin position="259"/>
        <end position="271"/>
    </location>
</feature>
<keyword evidence="5" id="KW-1185">Reference proteome</keyword>
<evidence type="ECO:0000259" key="3">
    <source>
        <dbReference type="Pfam" id="PF24802"/>
    </source>
</evidence>
<keyword evidence="2" id="KW-0812">Transmembrane</keyword>
<sequence length="412" mass="45592">MARDNGIGTDYQISYPIALTIMAFLSIAMYNVVELTLVIFTTFKKRHGLYFYSLLVATWGIIPYGMGFFIKFYNLSSSTAVYITLIAIGWPCMITGQSLVLYSRLHLITRSTVQGGRWVLLMIIFDAAICHVPIIVLLYGANSPHPARFLTPYSIYEKVQITVFFLQEVAISGIYVWKTMQLLRPEGNVRGRNSRAVMTHLVWVNLMIIVLDITLLAIEYAGYYDIQTTYKAAVYSVKIKMEFSILNRLLDLFQGRIQDSSDSPHSRNQTAGFKKAAGKSNPTANGTANTGYAPALGNSAYARMDENASPTSGISLKDMEVVKTTEITVERSDAVPERGLNELDVESVGGNGAKATRVGRSLSASSSEIQIRAYMCQSAILGAIPLVAIYNSLHPSMKGYSRGFISNKWRGI</sequence>
<protein>
    <recommendedName>
        <fullName evidence="3">DUF7703 domain-containing protein</fullName>
    </recommendedName>
</protein>
<evidence type="ECO:0000313" key="5">
    <source>
        <dbReference type="Proteomes" id="UP000481861"/>
    </source>
</evidence>
<feature type="transmembrane region" description="Helical" evidence="2">
    <location>
        <begin position="159"/>
        <end position="177"/>
    </location>
</feature>
<feature type="transmembrane region" description="Helical" evidence="2">
    <location>
        <begin position="79"/>
        <end position="102"/>
    </location>
</feature>
<feature type="transmembrane region" description="Helical" evidence="2">
    <location>
        <begin position="13"/>
        <end position="37"/>
    </location>
</feature>
<keyword evidence="2" id="KW-0472">Membrane</keyword>
<dbReference type="Proteomes" id="UP000481861">
    <property type="component" value="Unassembled WGS sequence"/>
</dbReference>
<feature type="transmembrane region" description="Helical" evidence="2">
    <location>
        <begin position="118"/>
        <end position="139"/>
    </location>
</feature>